<dbReference type="Proteomes" id="UP000194873">
    <property type="component" value="Unassembled WGS sequence"/>
</dbReference>
<dbReference type="RefSeq" id="WP_086594786.1">
    <property type="nucleotide sequence ID" value="NZ_MTSE01000007.1"/>
</dbReference>
<evidence type="ECO:0000259" key="2">
    <source>
        <dbReference type="Pfam" id="PF18962"/>
    </source>
</evidence>
<evidence type="ECO:0000313" key="4">
    <source>
        <dbReference type="Proteomes" id="UP000194873"/>
    </source>
</evidence>
<name>A0A243WBN3_9BACT</name>
<dbReference type="OrthoDB" id="1393468at2"/>
<comment type="caution">
    <text evidence="3">The sequence shown here is derived from an EMBL/GenBank/DDBJ whole genome shotgun (WGS) entry which is preliminary data.</text>
</comment>
<feature type="signal peptide" evidence="1">
    <location>
        <begin position="1"/>
        <end position="18"/>
    </location>
</feature>
<sequence>MKKALLFINLLLSYGAFSQTISSHDANGFPLGNVSTYTPSSLPGASTAATTYSYTGVRALAEINDANDADAYPWLSPSGLRLYYITGTDSKLMFTQRASVTGTFCAPVTVPLALPFAPGSCWLSADELDIYFTANNCLYFAQRPSLTASFGTPVMIALNGLLTSFIAAPSLTATKDRLFLFAAAIGIVEFVRTSATSFNYVRTLPLPAGYQPFPGQLSKDDLTYFLGASHGTAQRSLYQITRSTTASAFDASSFQQVQGINDVTLYNGQPSMSANMECMAFTGTSLNSWASNELYLATRNTTVLSTIKSEALSVASYPNPAAEYIKVTYPYSAAHPGNLAIVNAAGALVLTQPLTDASGQLTLNTQAMHNGVYFYRISQLDNHKLAVSTGKFIVAH</sequence>
<dbReference type="InterPro" id="IPR026444">
    <property type="entry name" value="Secre_tail"/>
</dbReference>
<proteinExistence type="predicted"/>
<dbReference type="NCBIfam" id="TIGR04183">
    <property type="entry name" value="Por_Secre_tail"/>
    <property type="match status" value="1"/>
</dbReference>
<keyword evidence="4" id="KW-1185">Reference proteome</keyword>
<keyword evidence="1" id="KW-0732">Signal</keyword>
<reference evidence="3 4" key="1">
    <citation type="submission" date="2017-01" db="EMBL/GenBank/DDBJ databases">
        <title>A new Hymenobacter.</title>
        <authorList>
            <person name="Liang Y."/>
            <person name="Feng F."/>
        </authorList>
    </citation>
    <scope>NUCLEOTIDE SEQUENCE [LARGE SCALE GENOMIC DNA]</scope>
    <source>
        <strain evidence="3">MIMBbqt21</strain>
    </source>
</reference>
<dbReference type="Pfam" id="PF18962">
    <property type="entry name" value="Por_Secre_tail"/>
    <property type="match status" value="1"/>
</dbReference>
<feature type="domain" description="Secretion system C-terminal sorting" evidence="2">
    <location>
        <begin position="317"/>
        <end position="382"/>
    </location>
</feature>
<organism evidence="3 4">
    <name type="scientific">Hymenobacter crusticola</name>
    <dbReference type="NCBI Taxonomy" id="1770526"/>
    <lineage>
        <taxon>Bacteria</taxon>
        <taxon>Pseudomonadati</taxon>
        <taxon>Bacteroidota</taxon>
        <taxon>Cytophagia</taxon>
        <taxon>Cytophagales</taxon>
        <taxon>Hymenobacteraceae</taxon>
        <taxon>Hymenobacter</taxon>
    </lineage>
</organism>
<dbReference type="EMBL" id="MTSE01000007">
    <property type="protein sequence ID" value="OUJ73029.1"/>
    <property type="molecule type" value="Genomic_DNA"/>
</dbReference>
<evidence type="ECO:0000256" key="1">
    <source>
        <dbReference type="SAM" id="SignalP"/>
    </source>
</evidence>
<gene>
    <name evidence="3" type="ORF">BXP70_14385</name>
</gene>
<protein>
    <recommendedName>
        <fullName evidence="2">Secretion system C-terminal sorting domain-containing protein</fullName>
    </recommendedName>
</protein>
<feature type="chain" id="PRO_5013009602" description="Secretion system C-terminal sorting domain-containing protein" evidence="1">
    <location>
        <begin position="19"/>
        <end position="396"/>
    </location>
</feature>
<dbReference type="AlphaFoldDB" id="A0A243WBN3"/>
<accession>A0A243WBN3</accession>
<evidence type="ECO:0000313" key="3">
    <source>
        <dbReference type="EMBL" id="OUJ73029.1"/>
    </source>
</evidence>